<comment type="caution">
    <text evidence="1">The sequence shown here is derived from an EMBL/GenBank/DDBJ whole genome shotgun (WGS) entry which is preliminary data.</text>
</comment>
<evidence type="ECO:0008006" key="3">
    <source>
        <dbReference type="Google" id="ProtNLM"/>
    </source>
</evidence>
<keyword evidence="2" id="KW-1185">Reference proteome</keyword>
<protein>
    <recommendedName>
        <fullName evidence="3">DUF2505 domain-containing protein</fullName>
    </recommendedName>
</protein>
<dbReference type="HOGENOM" id="CLU_104590_0_1_11"/>
<organism evidence="1 2">
    <name type="scientific">Segniliparus rugosus (strain ATCC BAA-974 / DSM 45345 / CCUG 50838 / CIP 108380 / JCM 13579 / CDC 945)</name>
    <dbReference type="NCBI Taxonomy" id="679197"/>
    <lineage>
        <taxon>Bacteria</taxon>
        <taxon>Bacillati</taxon>
        <taxon>Actinomycetota</taxon>
        <taxon>Actinomycetes</taxon>
        <taxon>Mycobacteriales</taxon>
        <taxon>Segniliparaceae</taxon>
        <taxon>Segniliparus</taxon>
    </lineage>
</organism>
<evidence type="ECO:0000313" key="1">
    <source>
        <dbReference type="EMBL" id="EFV12399.2"/>
    </source>
</evidence>
<dbReference type="AlphaFoldDB" id="E5XTD7"/>
<evidence type="ECO:0000313" key="2">
    <source>
        <dbReference type="Proteomes" id="UP000004816"/>
    </source>
</evidence>
<proteinExistence type="predicted"/>
<dbReference type="Proteomes" id="UP000004816">
    <property type="component" value="Unassembled WGS sequence"/>
</dbReference>
<reference evidence="1 2" key="1">
    <citation type="journal article" date="2011" name="Stand. Genomic Sci.">
        <title>High quality draft genome sequence of Segniliparus rugosus CDC 945(T)= (ATCC BAA-974(T)).</title>
        <authorList>
            <person name="Earl A.M."/>
            <person name="Desjardins C.A."/>
            <person name="Fitzgerald M.G."/>
            <person name="Arachchi H.M."/>
            <person name="Zeng Q."/>
            <person name="Mehta T."/>
            <person name="Griggs A."/>
            <person name="Birren B.W."/>
            <person name="Toney N.C."/>
            <person name="Carr J."/>
            <person name="Posey J."/>
            <person name="Butler W.R."/>
        </authorList>
    </citation>
    <scope>NUCLEOTIDE SEQUENCE [LARGE SCALE GENOMIC DNA]</scope>
    <source>
        <strain evidence="2">ATCC BAA-974 / DSM 45345 / CCUG 50838 / CIP 108380 / JCM 13579 / CDC 945</strain>
    </source>
</reference>
<dbReference type="STRING" id="679197.HMPREF9336_02759"/>
<name>E5XTD7_SEGRC</name>
<gene>
    <name evidence="1" type="ORF">HMPREF9336_02759</name>
</gene>
<dbReference type="EMBL" id="ACZI02000002">
    <property type="protein sequence ID" value="EFV12399.2"/>
    <property type="molecule type" value="Genomic_DNA"/>
</dbReference>
<accession>E5XTD7</accession>
<dbReference type="eggNOG" id="ENOG502ZS39">
    <property type="taxonomic scope" value="Bacteria"/>
</dbReference>
<sequence length="220" mass="24979">MARTLHLPVRYRHPPERVFEGLSDQQFWDDLMQLWLQLTDKSEVVSFEKTDDYVEIEVKQKLPREYLPPIAKSIMKVDMHITRKEKFLRPGLADEDGNNGAFSASVPAAPGKFGGTLTMRESGVGLVDNGSGGTLIRRSMNIRVFVPVLGPKLEQLILVNLKELVRGEAEYLCQWLSPRPPAWTQEEVDAFYNGWRPSEDDPRTAAQRLAQSAADIIQTW</sequence>
<dbReference type="InterPro" id="IPR019639">
    <property type="entry name" value="DUF2505"/>
</dbReference>
<dbReference type="OrthoDB" id="4709096at2"/>
<dbReference type="Pfam" id="PF10698">
    <property type="entry name" value="DUF2505"/>
    <property type="match status" value="1"/>
</dbReference>
<dbReference type="RefSeq" id="WP_021030437.1">
    <property type="nucleotide sequence ID" value="NZ_KI391953.1"/>
</dbReference>